<dbReference type="InterPro" id="IPR050143">
    <property type="entry name" value="TRIM/RBCC"/>
</dbReference>
<evidence type="ECO:0000256" key="3">
    <source>
        <dbReference type="ARBA" id="ARBA00022833"/>
    </source>
</evidence>
<feature type="coiled-coil region" evidence="5">
    <location>
        <begin position="188"/>
        <end position="237"/>
    </location>
</feature>
<dbReference type="CDD" id="cd12888">
    <property type="entry name" value="SPRY_PRY_TRIM7_like"/>
    <property type="match status" value="1"/>
</dbReference>
<evidence type="ECO:0000256" key="2">
    <source>
        <dbReference type="ARBA" id="ARBA00022771"/>
    </source>
</evidence>
<protein>
    <submittedName>
        <fullName evidence="10 11">Zinc finger protein RFP-like isoform X1</fullName>
    </submittedName>
</protein>
<dbReference type="InterPro" id="IPR013083">
    <property type="entry name" value="Znf_RING/FYVE/PHD"/>
</dbReference>
<dbReference type="InterPro" id="IPR003877">
    <property type="entry name" value="SPRY_dom"/>
</dbReference>
<dbReference type="FunFam" id="2.60.120.920:FF:000004">
    <property type="entry name" value="Butyrophilin subfamily 1 member A1"/>
    <property type="match status" value="1"/>
</dbReference>
<dbReference type="PROSITE" id="PS50089">
    <property type="entry name" value="ZF_RING_2"/>
    <property type="match status" value="1"/>
</dbReference>
<dbReference type="PANTHER" id="PTHR24103">
    <property type="entry name" value="E3 UBIQUITIN-PROTEIN LIGASE TRIM"/>
    <property type="match status" value="1"/>
</dbReference>
<dbReference type="RefSeq" id="XP_014381753.1">
    <property type="nucleotide sequence ID" value="XM_014526267.2"/>
</dbReference>
<dbReference type="InterPro" id="IPR006574">
    <property type="entry name" value="PRY"/>
</dbReference>
<dbReference type="RefSeq" id="XP_014381756.1">
    <property type="nucleotide sequence ID" value="XM_014526270.2"/>
</dbReference>
<keyword evidence="3" id="KW-0862">Zinc</keyword>
<dbReference type="InterPro" id="IPR001870">
    <property type="entry name" value="B30.2/SPRY"/>
</dbReference>
<dbReference type="PROSITE" id="PS00518">
    <property type="entry name" value="ZF_RING_1"/>
    <property type="match status" value="1"/>
</dbReference>
<keyword evidence="9" id="KW-1185">Reference proteome</keyword>
<dbReference type="Pfam" id="PF00622">
    <property type="entry name" value="SPRY"/>
    <property type="match status" value="1"/>
</dbReference>
<dbReference type="RefSeq" id="XP_014381754.1">
    <property type="nucleotide sequence ID" value="XM_014526268.2"/>
</dbReference>
<dbReference type="CDD" id="cd19762">
    <property type="entry name" value="Bbox2_TRIM7-like"/>
    <property type="match status" value="1"/>
</dbReference>
<sequence length="487" mass="56606">MAAENPVESLQDEASCSICLDYFKDPVTIGCGHNFCQVCIARCWEGTNKDVSCPQCRECFPQKIFKKNRQLMNFVEIAKKLKRQGKKAGTEHVCGEHEEPLKLFCQEDLKCICVVCDRSRDHRTHSVIPVKEAAQAYKEKVEDNVRALKKEREKLLEFKESGDRKNEEYLKKKQMEKQKLTSDFQQLHQFLEEEEQLALAQLEELDKEILKRQKENVNKLSRKISFLSQMISEMEGKCQQPGTEFLQDIRSTLNRCEKKGKFLQPIIYFPELEKNLNSFCQQRTAVKKTLRIFKDSLSIELLKERSKPLRPDKKVNMTLDPDTANPHLTFSTDHKSVIWERVVQNLPDKPERFDPIPCVLGSEGFISGRHHWEVEIRGHRCWWTLGVALESVRRKVGFNFNPEGGIWAVQWCKGQYWALTSPVTPLLLDQAPRKVRISLDYEEGQVVFHDTDSNTPIFTFKSASFNEEKIFPAFWLWDAGCLLKLCP</sequence>
<dbReference type="Pfam" id="PF00643">
    <property type="entry name" value="zf-B_box"/>
    <property type="match status" value="1"/>
</dbReference>
<organism evidence="11">
    <name type="scientific">Alligator sinensis</name>
    <name type="common">Chinese alligator</name>
    <dbReference type="NCBI Taxonomy" id="38654"/>
    <lineage>
        <taxon>Eukaryota</taxon>
        <taxon>Metazoa</taxon>
        <taxon>Chordata</taxon>
        <taxon>Craniata</taxon>
        <taxon>Vertebrata</taxon>
        <taxon>Euteleostomi</taxon>
        <taxon>Archelosauria</taxon>
        <taxon>Archosauria</taxon>
        <taxon>Crocodylia</taxon>
        <taxon>Alligatoridae</taxon>
        <taxon>Alligatorinae</taxon>
        <taxon>Alligator</taxon>
    </lineage>
</organism>
<proteinExistence type="predicted"/>
<keyword evidence="2 4" id="KW-0863">Zinc-finger</keyword>
<evidence type="ECO:0000259" key="8">
    <source>
        <dbReference type="PROSITE" id="PS50188"/>
    </source>
</evidence>
<dbReference type="RefSeq" id="XP_014381752.1">
    <property type="nucleotide sequence ID" value="XM_014526266.2"/>
</dbReference>
<evidence type="ECO:0000313" key="14">
    <source>
        <dbReference type="RefSeq" id="XP_014381756.1"/>
    </source>
</evidence>
<dbReference type="AlphaFoldDB" id="A0A1U8DKH5"/>
<dbReference type="InterPro" id="IPR013320">
    <property type="entry name" value="ConA-like_dom_sf"/>
</dbReference>
<accession>A0A1U8DKH5</accession>
<evidence type="ECO:0000313" key="9">
    <source>
        <dbReference type="Proteomes" id="UP000189705"/>
    </source>
</evidence>
<dbReference type="SMART" id="SM00184">
    <property type="entry name" value="RING"/>
    <property type="match status" value="1"/>
</dbReference>
<dbReference type="InterPro" id="IPR017907">
    <property type="entry name" value="Znf_RING_CS"/>
</dbReference>
<dbReference type="InterPro" id="IPR043136">
    <property type="entry name" value="B30.2/SPRY_sf"/>
</dbReference>
<dbReference type="RefSeq" id="XP_014381755.1">
    <property type="nucleotide sequence ID" value="XM_014526269.2"/>
</dbReference>
<dbReference type="GeneID" id="102381851"/>
<feature type="coiled-coil region" evidence="5">
    <location>
        <begin position="131"/>
        <end position="158"/>
    </location>
</feature>
<evidence type="ECO:0000313" key="13">
    <source>
        <dbReference type="RefSeq" id="XP_014381755.1"/>
    </source>
</evidence>
<evidence type="ECO:0000313" key="10">
    <source>
        <dbReference type="RefSeq" id="XP_014381752.1"/>
    </source>
</evidence>
<dbReference type="CDD" id="cd16594">
    <property type="entry name" value="RING-HC_TRIM7-like_C-IV"/>
    <property type="match status" value="1"/>
</dbReference>
<dbReference type="Gene3D" id="3.30.160.60">
    <property type="entry name" value="Classic Zinc Finger"/>
    <property type="match status" value="1"/>
</dbReference>
<evidence type="ECO:0000256" key="5">
    <source>
        <dbReference type="SAM" id="Coils"/>
    </source>
</evidence>
<evidence type="ECO:0000313" key="12">
    <source>
        <dbReference type="RefSeq" id="XP_014381754.1"/>
    </source>
</evidence>
<gene>
    <name evidence="10 11 12 13 14" type="primary">LOC102381851</name>
</gene>
<dbReference type="SMART" id="SM00589">
    <property type="entry name" value="PRY"/>
    <property type="match status" value="1"/>
</dbReference>
<dbReference type="OrthoDB" id="6270329at2759"/>
<dbReference type="InterPro" id="IPR001841">
    <property type="entry name" value="Znf_RING"/>
</dbReference>
<feature type="domain" description="RING-type" evidence="6">
    <location>
        <begin position="16"/>
        <end position="57"/>
    </location>
</feature>
<dbReference type="PROSITE" id="PS50119">
    <property type="entry name" value="ZF_BBOX"/>
    <property type="match status" value="1"/>
</dbReference>
<name>A0A1U8DKH5_ALLSI</name>
<dbReference type="PRINTS" id="PR01407">
    <property type="entry name" value="BUTYPHLNCDUF"/>
</dbReference>
<dbReference type="SMART" id="SM00449">
    <property type="entry name" value="SPRY"/>
    <property type="match status" value="1"/>
</dbReference>
<feature type="domain" description="B30.2/SPRY" evidence="8">
    <location>
        <begin position="297"/>
        <end position="487"/>
    </location>
</feature>
<dbReference type="Proteomes" id="UP000189705">
    <property type="component" value="Unplaced"/>
</dbReference>
<dbReference type="KEGG" id="asn:102381851"/>
<keyword evidence="1" id="KW-0479">Metal-binding</keyword>
<feature type="domain" description="B box-type" evidence="7">
    <location>
        <begin position="89"/>
        <end position="130"/>
    </location>
</feature>
<dbReference type="Gene3D" id="3.30.40.10">
    <property type="entry name" value="Zinc/RING finger domain, C3HC4 (zinc finger)"/>
    <property type="match status" value="1"/>
</dbReference>
<dbReference type="SUPFAM" id="SSF57845">
    <property type="entry name" value="B-box zinc-binding domain"/>
    <property type="match status" value="1"/>
</dbReference>
<dbReference type="Pfam" id="PF15227">
    <property type="entry name" value="zf-C3HC4_4"/>
    <property type="match status" value="1"/>
</dbReference>
<evidence type="ECO:0000313" key="11">
    <source>
        <dbReference type="RefSeq" id="XP_014381753.1"/>
    </source>
</evidence>
<dbReference type="SUPFAM" id="SSF57850">
    <property type="entry name" value="RING/U-box"/>
    <property type="match status" value="1"/>
</dbReference>
<reference evidence="10 11" key="1">
    <citation type="submission" date="2023-09" db="UniProtKB">
        <authorList>
            <consortium name="RefSeq"/>
        </authorList>
    </citation>
    <scope>IDENTIFICATION</scope>
</reference>
<dbReference type="Gene3D" id="2.60.120.920">
    <property type="match status" value="1"/>
</dbReference>
<dbReference type="GO" id="GO:0008270">
    <property type="term" value="F:zinc ion binding"/>
    <property type="evidence" value="ECO:0007669"/>
    <property type="project" value="UniProtKB-KW"/>
</dbReference>
<dbReference type="InterPro" id="IPR000315">
    <property type="entry name" value="Znf_B-box"/>
</dbReference>
<dbReference type="InterPro" id="IPR003879">
    <property type="entry name" value="Butyrophylin_SPRY"/>
</dbReference>
<evidence type="ECO:0000259" key="6">
    <source>
        <dbReference type="PROSITE" id="PS50089"/>
    </source>
</evidence>
<dbReference type="Pfam" id="PF13765">
    <property type="entry name" value="PRY"/>
    <property type="match status" value="1"/>
</dbReference>
<dbReference type="SMART" id="SM00336">
    <property type="entry name" value="BBOX"/>
    <property type="match status" value="1"/>
</dbReference>
<dbReference type="PROSITE" id="PS50188">
    <property type="entry name" value="B302_SPRY"/>
    <property type="match status" value="1"/>
</dbReference>
<keyword evidence="5" id="KW-0175">Coiled coil</keyword>
<evidence type="ECO:0000256" key="1">
    <source>
        <dbReference type="ARBA" id="ARBA00022723"/>
    </source>
</evidence>
<dbReference type="SUPFAM" id="SSF49899">
    <property type="entry name" value="Concanavalin A-like lectins/glucanases"/>
    <property type="match status" value="1"/>
</dbReference>
<evidence type="ECO:0000256" key="4">
    <source>
        <dbReference type="PROSITE-ProRule" id="PRU00024"/>
    </source>
</evidence>
<evidence type="ECO:0000259" key="7">
    <source>
        <dbReference type="PROSITE" id="PS50119"/>
    </source>
</evidence>